<keyword evidence="1" id="KW-0472">Membrane</keyword>
<feature type="transmembrane region" description="Helical" evidence="1">
    <location>
        <begin position="33"/>
        <end position="57"/>
    </location>
</feature>
<sequence>MIILKIIGWILYIALKMVIGVIQIVLTFIATCICFGGGVFCTICGIIGFVFVVASLLCLPSGIVTVKEFWPMFFFGIALGAVPAFITNVGVEGIYAVKGLLSKI</sequence>
<dbReference type="GeneID" id="86941425"/>
<proteinExistence type="predicted"/>
<feature type="transmembrane region" description="Helical" evidence="1">
    <location>
        <begin position="69"/>
        <end position="97"/>
    </location>
</feature>
<accession>A0AA37DFJ5</accession>
<keyword evidence="1" id="KW-0812">Transmembrane</keyword>
<reference evidence="2 3" key="1">
    <citation type="submission" date="2011-10" db="EMBL/GenBank/DDBJ databases">
        <title>The Genome Sequence of Lachnospiraceae bacterium ACC2.</title>
        <authorList>
            <consortium name="The Broad Institute Genome Sequencing Platform"/>
            <person name="Earl A."/>
            <person name="Ward D."/>
            <person name="Feldgarden M."/>
            <person name="Gevers D."/>
            <person name="Sizova M."/>
            <person name="Hazen A."/>
            <person name="Epstein S."/>
            <person name="Young S.K."/>
            <person name="Zeng Q."/>
            <person name="Gargeya S."/>
            <person name="Fitzgerald M."/>
            <person name="Haas B."/>
            <person name="Abouelleil A."/>
            <person name="Alvarado L."/>
            <person name="Arachchi H.M."/>
            <person name="Berlin A."/>
            <person name="Brown A."/>
            <person name="Chapman S.B."/>
            <person name="Chen Z."/>
            <person name="Dunbar C."/>
            <person name="Freedman E."/>
            <person name="Gearin G."/>
            <person name="Goldberg J."/>
            <person name="Griggs A."/>
            <person name="Gujja S."/>
            <person name="Heiman D."/>
            <person name="Howarth C."/>
            <person name="Larson L."/>
            <person name="Lui A."/>
            <person name="MacDonald P.J.P."/>
            <person name="Montmayeur A."/>
            <person name="Murphy C."/>
            <person name="Neiman D."/>
            <person name="Pearson M."/>
            <person name="Priest M."/>
            <person name="Roberts A."/>
            <person name="Saif S."/>
            <person name="Shea T."/>
            <person name="Shenoy N."/>
            <person name="Sisk P."/>
            <person name="Stolte C."/>
            <person name="Sykes S."/>
            <person name="Wortman J."/>
            <person name="Nusbaum C."/>
            <person name="Birren B."/>
        </authorList>
    </citation>
    <scope>NUCLEOTIDE SEQUENCE [LARGE SCALE GENOMIC DNA]</scope>
    <source>
        <strain evidence="2 3">ACC2</strain>
    </source>
</reference>
<evidence type="ECO:0000313" key="3">
    <source>
        <dbReference type="Proteomes" id="UP000018466"/>
    </source>
</evidence>
<keyword evidence="3" id="KW-1185">Reference proteome</keyword>
<dbReference type="AlphaFoldDB" id="A0AA37DFJ5"/>
<dbReference type="RefSeq" id="WP_009533527.1">
    <property type="nucleotide sequence ID" value="NZ_JH590864.1"/>
</dbReference>
<protein>
    <submittedName>
        <fullName evidence="2">Uncharacterized protein</fullName>
    </submittedName>
</protein>
<comment type="caution">
    <text evidence="2">The sequence shown here is derived from an EMBL/GenBank/DDBJ whole genome shotgun (WGS) entry which is preliminary data.</text>
</comment>
<evidence type="ECO:0000313" key="2">
    <source>
        <dbReference type="EMBL" id="EHO15784.1"/>
    </source>
</evidence>
<gene>
    <name evidence="2" type="ORF">HMPREF9623_01695</name>
</gene>
<evidence type="ECO:0000256" key="1">
    <source>
        <dbReference type="SAM" id="Phobius"/>
    </source>
</evidence>
<name>A0AA37DFJ5_9FIRM</name>
<dbReference type="EMBL" id="AGEL01000014">
    <property type="protein sequence ID" value="EHO15784.1"/>
    <property type="molecule type" value="Genomic_DNA"/>
</dbReference>
<keyword evidence="1" id="KW-1133">Transmembrane helix</keyword>
<organism evidence="2 3">
    <name type="scientific">Stomatobaculum longum</name>
    <dbReference type="NCBI Taxonomy" id="796942"/>
    <lineage>
        <taxon>Bacteria</taxon>
        <taxon>Bacillati</taxon>
        <taxon>Bacillota</taxon>
        <taxon>Clostridia</taxon>
        <taxon>Lachnospirales</taxon>
        <taxon>Lachnospiraceae</taxon>
        <taxon>Stomatobaculum</taxon>
    </lineage>
</organism>
<feature type="transmembrane region" description="Helical" evidence="1">
    <location>
        <begin position="6"/>
        <end position="26"/>
    </location>
</feature>
<dbReference type="Proteomes" id="UP000018466">
    <property type="component" value="Unassembled WGS sequence"/>
</dbReference>